<feature type="domain" description="BioF2-like acetyltransferase" evidence="1">
    <location>
        <begin position="181"/>
        <end position="323"/>
    </location>
</feature>
<comment type="caution">
    <text evidence="2">The sequence shown here is derived from an EMBL/GenBank/DDBJ whole genome shotgun (WGS) entry which is preliminary data.</text>
</comment>
<dbReference type="AlphaFoldDB" id="A0A370DD13"/>
<evidence type="ECO:0000259" key="1">
    <source>
        <dbReference type="Pfam" id="PF13480"/>
    </source>
</evidence>
<dbReference type="Pfam" id="PF13480">
    <property type="entry name" value="Acetyltransf_6"/>
    <property type="match status" value="1"/>
</dbReference>
<evidence type="ECO:0000313" key="2">
    <source>
        <dbReference type="EMBL" id="RDH82177.1"/>
    </source>
</evidence>
<gene>
    <name evidence="2" type="ORF">DIZ78_17335</name>
</gene>
<dbReference type="InterPro" id="IPR038740">
    <property type="entry name" value="BioF2-like_GNAT_dom"/>
</dbReference>
<organism evidence="2 3">
    <name type="scientific">endosymbiont of Escarpia spicata</name>
    <dbReference type="NCBI Taxonomy" id="2200908"/>
    <lineage>
        <taxon>Bacteria</taxon>
        <taxon>Pseudomonadati</taxon>
        <taxon>Pseudomonadota</taxon>
        <taxon>Gammaproteobacteria</taxon>
        <taxon>sulfur-oxidizing symbionts</taxon>
    </lineage>
</organism>
<dbReference type="Gene3D" id="3.40.630.30">
    <property type="match status" value="1"/>
</dbReference>
<reference evidence="2 3" key="1">
    <citation type="journal article" date="2018" name="ISME J.">
        <title>Endosymbiont genomes yield clues of tubeworm success.</title>
        <authorList>
            <person name="Li Y."/>
            <person name="Liles M.R."/>
            <person name="Halanych K.M."/>
        </authorList>
    </citation>
    <scope>NUCLEOTIDE SEQUENCE [LARGE SCALE GENOMIC DNA]</scope>
    <source>
        <strain evidence="2">A1462</strain>
    </source>
</reference>
<protein>
    <submittedName>
        <fullName evidence="2">Cellulose biosynthesis protein CelD</fullName>
    </submittedName>
</protein>
<name>A0A370DD13_9GAMM</name>
<dbReference type="InterPro" id="IPR016181">
    <property type="entry name" value="Acyl_CoA_acyltransferase"/>
</dbReference>
<proteinExistence type="predicted"/>
<dbReference type="SUPFAM" id="SSF55729">
    <property type="entry name" value="Acyl-CoA N-acyltransferases (Nat)"/>
    <property type="match status" value="1"/>
</dbReference>
<accession>A0A370DD13</accession>
<dbReference type="EMBL" id="QFXE01000021">
    <property type="protein sequence ID" value="RDH82177.1"/>
    <property type="molecule type" value="Genomic_DNA"/>
</dbReference>
<dbReference type="Proteomes" id="UP000254771">
    <property type="component" value="Unassembled WGS sequence"/>
</dbReference>
<evidence type="ECO:0000313" key="3">
    <source>
        <dbReference type="Proteomes" id="UP000254771"/>
    </source>
</evidence>
<keyword evidence="3" id="KW-1185">Reference proteome</keyword>
<sequence>MKSQIISRWSDFDQLKEGWDALLKNSWADTVFLTWDWIQAWREAVREAVESFVVVVRDDKGDLVGLAPFYMAELRLLNLVSFRTLRVMADYATGAEYPDWIVSRHVEKEAVQAIVSALLKVNGRWDTIWMPHMTGWTGNIENISSACQAGGLPHRYRATRFGYFDLPETMAQFEAHFFGERLQELRDERSALLCREDVEIIRCTNKADLPGFLDALFELHDRRWSLAGGAGRKPYEAEFYRLFVQRVFDEGLLRLAAISDGGKIEAIQIGTIYNNHYLLLQEALNSDAVPGVGEVLRTLVIEDCINAGVKGYDFLMGADEEKRRWGAEERSGYDLFIGSPNLKTRLLFSKEIWPTGRFLTQSNQN</sequence>